<dbReference type="EMBL" id="JAAIIJ010000002">
    <property type="protein sequence ID" value="NMN01608.1"/>
    <property type="molecule type" value="Genomic_DNA"/>
</dbReference>
<organism evidence="1 2">
    <name type="scientific">Bifidobacterium panos</name>
    <dbReference type="NCBI Taxonomy" id="2675321"/>
    <lineage>
        <taxon>Bacteria</taxon>
        <taxon>Bacillati</taxon>
        <taxon>Actinomycetota</taxon>
        <taxon>Actinomycetes</taxon>
        <taxon>Bifidobacteriales</taxon>
        <taxon>Bifidobacteriaceae</taxon>
        <taxon>Bifidobacterium</taxon>
    </lineage>
</organism>
<sequence length="99" mass="11198">MSTASRKQLDTQYYEALGEQIADDLEHEGLDALPPLKSDPNPAARLRALAYRKKMLNQLTDDEIAKTVNGLREQGMSWNRIGHLLDLTGEAARKRYQQS</sequence>
<evidence type="ECO:0000313" key="2">
    <source>
        <dbReference type="Proteomes" id="UP000553756"/>
    </source>
</evidence>
<comment type="caution">
    <text evidence="1">The sequence shown here is derived from an EMBL/GenBank/DDBJ whole genome shotgun (WGS) entry which is preliminary data.</text>
</comment>
<dbReference type="Proteomes" id="UP000553756">
    <property type="component" value="Unassembled WGS sequence"/>
</dbReference>
<name>A0ABX1SUV4_9BIFI</name>
<accession>A0ABX1SUV4</accession>
<gene>
    <name evidence="1" type="ORF">G1C94_0229</name>
</gene>
<protein>
    <submittedName>
        <fullName evidence="1">Uncharacterized protein</fullName>
    </submittedName>
</protein>
<reference evidence="1 2" key="1">
    <citation type="submission" date="2020-02" db="EMBL/GenBank/DDBJ databases">
        <title>Characterization of phylogenetic diversity of novel bifidobacterial species isolated in Czech ZOOs.</title>
        <authorList>
            <person name="Lugli G.A."/>
            <person name="Vera N.B."/>
            <person name="Ventura M."/>
        </authorList>
    </citation>
    <scope>NUCLEOTIDE SEQUENCE [LARGE SCALE GENOMIC DNA]</scope>
    <source>
        <strain evidence="1 2">DSM 109963</strain>
    </source>
</reference>
<proteinExistence type="predicted"/>
<evidence type="ECO:0000313" key="1">
    <source>
        <dbReference type="EMBL" id="NMN01608.1"/>
    </source>
</evidence>
<dbReference type="RefSeq" id="WP_172143886.1">
    <property type="nucleotide sequence ID" value="NZ_JAAIIJ010000002.1"/>
</dbReference>
<keyword evidence="2" id="KW-1185">Reference proteome</keyword>